<protein>
    <recommendedName>
        <fullName evidence="4">Vacuolar protein sorting-associated protein 53 homolog</fullName>
    </recommendedName>
</protein>
<dbReference type="SUPFAM" id="SSF47473">
    <property type="entry name" value="EF-hand"/>
    <property type="match status" value="1"/>
</dbReference>
<evidence type="ECO:0000259" key="9">
    <source>
        <dbReference type="Pfam" id="PF16854"/>
    </source>
</evidence>
<dbReference type="Pfam" id="PF04100">
    <property type="entry name" value="Vps53_N"/>
    <property type="match status" value="1"/>
</dbReference>
<keyword evidence="11" id="KW-1185">Reference proteome</keyword>
<gene>
    <name evidence="10" type="ORF">A3Q56_03973</name>
</gene>
<feature type="domain" description="Vps53 N-terminal" evidence="8">
    <location>
        <begin position="203"/>
        <end position="573"/>
    </location>
</feature>
<name>A0A177B1X6_9BILA</name>
<feature type="domain" description="Vps53 C-terminal" evidence="9">
    <location>
        <begin position="885"/>
        <end position="969"/>
    </location>
</feature>
<dbReference type="PANTHER" id="PTHR12820">
    <property type="entry name" value="VACUOLAR SORTING PROTEIN 53"/>
    <property type="match status" value="1"/>
</dbReference>
<accession>A0A177B1X6</accession>
<evidence type="ECO:0000256" key="2">
    <source>
        <dbReference type="ARBA" id="ARBA00004481"/>
    </source>
</evidence>
<keyword evidence="6" id="KW-0333">Golgi apparatus</keyword>
<evidence type="ECO:0000313" key="11">
    <source>
        <dbReference type="Proteomes" id="UP000078046"/>
    </source>
</evidence>
<dbReference type="GO" id="GO:0042147">
    <property type="term" value="P:retrograde transport, endosome to Golgi"/>
    <property type="evidence" value="ECO:0007669"/>
    <property type="project" value="InterPro"/>
</dbReference>
<organism evidence="10 11">
    <name type="scientific">Intoshia linei</name>
    <dbReference type="NCBI Taxonomy" id="1819745"/>
    <lineage>
        <taxon>Eukaryota</taxon>
        <taxon>Metazoa</taxon>
        <taxon>Spiralia</taxon>
        <taxon>Lophotrochozoa</taxon>
        <taxon>Mesozoa</taxon>
        <taxon>Orthonectida</taxon>
        <taxon>Rhopaluridae</taxon>
        <taxon>Intoshia</taxon>
    </lineage>
</organism>
<dbReference type="Gene3D" id="1.10.238.10">
    <property type="entry name" value="EF-hand"/>
    <property type="match status" value="1"/>
</dbReference>
<evidence type="ECO:0000256" key="3">
    <source>
        <dbReference type="ARBA" id="ARBA00008628"/>
    </source>
</evidence>
<proteinExistence type="inferred from homology"/>
<dbReference type="AlphaFoldDB" id="A0A177B1X6"/>
<dbReference type="InterPro" id="IPR011992">
    <property type="entry name" value="EF-hand-dom_pair"/>
</dbReference>
<evidence type="ECO:0000256" key="1">
    <source>
        <dbReference type="ARBA" id="ARBA00004150"/>
    </source>
</evidence>
<evidence type="ECO:0000256" key="6">
    <source>
        <dbReference type="ARBA" id="ARBA00023034"/>
    </source>
</evidence>
<reference evidence="10 11" key="1">
    <citation type="submission" date="2016-04" db="EMBL/GenBank/DDBJ databases">
        <title>The genome of Intoshia linei affirms orthonectids as highly simplified spiralians.</title>
        <authorList>
            <person name="Mikhailov K.V."/>
            <person name="Slusarev G.S."/>
            <person name="Nikitin M.A."/>
            <person name="Logacheva M.D."/>
            <person name="Penin A."/>
            <person name="Aleoshin V."/>
            <person name="Panchin Y.V."/>
        </authorList>
    </citation>
    <scope>NUCLEOTIDE SEQUENCE [LARGE SCALE GENOMIC DNA]</scope>
    <source>
        <strain evidence="10">Intl2013</strain>
        <tissue evidence="10">Whole animal</tissue>
    </source>
</reference>
<keyword evidence="5" id="KW-0967">Endosome</keyword>
<dbReference type="InterPro" id="IPR007234">
    <property type="entry name" value="Vps53_N"/>
</dbReference>
<dbReference type="GO" id="GO:0010008">
    <property type="term" value="C:endosome membrane"/>
    <property type="evidence" value="ECO:0007669"/>
    <property type="project" value="UniProtKB-SubCell"/>
</dbReference>
<evidence type="ECO:0000313" key="10">
    <source>
        <dbReference type="EMBL" id="OAF68279.1"/>
    </source>
</evidence>
<dbReference type="GO" id="GO:0005829">
    <property type="term" value="C:cytosol"/>
    <property type="evidence" value="ECO:0007669"/>
    <property type="project" value="GOC"/>
</dbReference>
<dbReference type="GO" id="GO:0000938">
    <property type="term" value="C:GARP complex"/>
    <property type="evidence" value="ECO:0007669"/>
    <property type="project" value="InterPro"/>
</dbReference>
<evidence type="ECO:0000259" key="8">
    <source>
        <dbReference type="Pfam" id="PF04100"/>
    </source>
</evidence>
<sequence length="1047" mass="121605">MLINLMDVNEKDYECIQEIRKKIIDIPGGIVFIRKRFESQFYRNEDCQVSKQNFCTFLQENGIYLQNHIIIPILDLISKDEGNVDFERFLVFLRGPLSKSTRRTIEKAFNKADVTCKSFLDYHDVISAYDVENVSEYKSGQMTRLQLQHQFINNFLPKDRHNCIKKFGMDTEDKGLYYLNFPEEINELFLNILPDDQVNELKNFDEVEVINKLFSDQNSLGKLDETIEKVQYRINEINVEIKSVIRQQDSVSKVGQTALNNSSVAISELVNKISEICDKASESEKAISLITKDVRHLDNCKKNIIETIKMLNQVQLVISGLDSLGKLSLTKNYNEVAKNLDGVIHVVQNFKQYRHIERVENIFDRLYQVTEQLQTDIKNDFRDDFLSKSLILEPLPSEIHQRLFDQCSVINILGDVPREKFLTWLINEQLNNYRNIFACNLKESSLDCINNRYRWIKKFLIFYGKHYTPVFPPSWEICERVCKKMCEITFHDIKRMLKENESTIEIGTFIHCIKKTLEFENICNQRFSGSTFDEPMSEHFNGFSRLISSSFSDCLGIYLNSQQKALSELMLGFEKSLDKIATNPFTKEDENEKSDALTPVNIYPSVSELFIFFKNTLQLVGSLMTHEYIHYFADMFKQFLIEYSKRVLVNRIPKSSSFSIASVGFTSTSILQSIVNSTSNKNERDDITIALENAKVDTLENDASFVDILNLNNMSNSNEMQRLNIPVNDQHVISRILCSSEYCFETIKKLEEKFNQLIYGVSGSIKSTEPKNMRSVSFIKISHVFSCIIVKCVSMLVGHLEYHVDSHLVSMSKLNWQNVTTVSETSNYVICIQRLVKENIPRTRFLLANSRKYFMDYCIKFAKYFVSRYHVCLYKCKNISLMGAEQLMNDTLYLKYIFEKLPSIEAEIVRNPPNSYLSVVVTGFERSESILKIILSTSDDIPVFVQTCMENLPDISLNEFQKILTMKGLKRSDINICIQIFKNTYQASITYTKPVKTEEPIKENQTEKTTPKIVINEKNSTRQFFNTQKQISIENNIQRLDQIIEES</sequence>
<keyword evidence="7" id="KW-0472">Membrane</keyword>
<evidence type="ECO:0000256" key="5">
    <source>
        <dbReference type="ARBA" id="ARBA00022753"/>
    </source>
</evidence>
<dbReference type="Pfam" id="PF16854">
    <property type="entry name" value="VPS53_C"/>
    <property type="match status" value="1"/>
</dbReference>
<dbReference type="PANTHER" id="PTHR12820:SF0">
    <property type="entry name" value="VACUOLAR PROTEIN SORTING-ASSOCIATED PROTEIN 53 HOMOLOG"/>
    <property type="match status" value="1"/>
</dbReference>
<comment type="similarity">
    <text evidence="3">Belongs to the VPS53 family.</text>
</comment>
<dbReference type="Proteomes" id="UP000078046">
    <property type="component" value="Unassembled WGS sequence"/>
</dbReference>
<comment type="caution">
    <text evidence="10">The sequence shown here is derived from an EMBL/GenBank/DDBJ whole genome shotgun (WGS) entry which is preliminary data.</text>
</comment>
<dbReference type="InterPro" id="IPR031745">
    <property type="entry name" value="Vps53_C"/>
</dbReference>
<dbReference type="EMBL" id="LWCA01000476">
    <property type="protein sequence ID" value="OAF68279.1"/>
    <property type="molecule type" value="Genomic_DNA"/>
</dbReference>
<comment type="subcellular location">
    <subcellularLocation>
        <location evidence="2">Endosome membrane</location>
        <topology evidence="2">Peripheral membrane protein</topology>
    </subcellularLocation>
    <subcellularLocation>
        <location evidence="1">Golgi apparatus</location>
        <location evidence="1">trans-Golgi network membrane</location>
        <topology evidence="1">Peripheral membrane protein</topology>
    </subcellularLocation>
</comment>
<evidence type="ECO:0000256" key="4">
    <source>
        <dbReference type="ARBA" id="ARBA00014103"/>
    </source>
</evidence>
<dbReference type="InterPro" id="IPR039766">
    <property type="entry name" value="Vps53"/>
</dbReference>
<evidence type="ECO:0000256" key="7">
    <source>
        <dbReference type="ARBA" id="ARBA00023136"/>
    </source>
</evidence>
<dbReference type="OrthoDB" id="10261632at2759"/>